<proteinExistence type="predicted"/>
<keyword evidence="3" id="KW-1185">Reference proteome</keyword>
<reference evidence="3" key="1">
    <citation type="submission" date="2013-02" db="EMBL/GenBank/DDBJ databases">
        <title>The complete genome sequence of Corynebacterium casei LMG S-19264 (=DSM 44701).</title>
        <authorList>
            <person name="Ruckert C."/>
            <person name="Albersmeier A."/>
            <person name="Kalinowski J."/>
        </authorList>
    </citation>
    <scope>NUCLEOTIDE SEQUENCE [LARGE SCALE GENOMIC DNA]</scope>
    <source>
        <strain evidence="3">LMG S-19264</strain>
    </source>
</reference>
<evidence type="ECO:0000259" key="1">
    <source>
        <dbReference type="Pfam" id="PF13460"/>
    </source>
</evidence>
<dbReference type="InterPro" id="IPR036291">
    <property type="entry name" value="NAD(P)-bd_dom_sf"/>
</dbReference>
<dbReference type="Pfam" id="PF13460">
    <property type="entry name" value="NAD_binding_10"/>
    <property type="match status" value="1"/>
</dbReference>
<dbReference type="PANTHER" id="PTHR15020:SF50">
    <property type="entry name" value="UPF0659 PROTEIN YMR090W"/>
    <property type="match status" value="1"/>
</dbReference>
<name>A0ABN4CCJ6_9CORY</name>
<dbReference type="SUPFAM" id="SSF51735">
    <property type="entry name" value="NAD(P)-binding Rossmann-fold domains"/>
    <property type="match status" value="1"/>
</dbReference>
<gene>
    <name evidence="2" type="ORF">CCASEI_07350</name>
</gene>
<evidence type="ECO:0000313" key="2">
    <source>
        <dbReference type="EMBL" id="AHI20041.1"/>
    </source>
</evidence>
<feature type="domain" description="NAD(P)-binding" evidence="1">
    <location>
        <begin position="21"/>
        <end position="211"/>
    </location>
</feature>
<protein>
    <recommendedName>
        <fullName evidence="1">NAD(P)-binding domain-containing protein</fullName>
    </recommendedName>
</protein>
<dbReference type="Proteomes" id="UP000019226">
    <property type="component" value="Chromosome"/>
</dbReference>
<dbReference type="PANTHER" id="PTHR15020">
    <property type="entry name" value="FLAVIN REDUCTASE-RELATED"/>
    <property type="match status" value="1"/>
</dbReference>
<sequence>MIANAVRVGTMTDSKKVLYIGGHGKIGLLTTPKLVEKGHAVHSLVRNPDYKEELEGLGATPVIADITKLSSQDWAELADGFDVVVWGAGNGGRGAAALTFAVDQDGAIAAVEGLESLGDEAPRFIMISYMGATTNEVENDGGSWYAYVESKKNADNRINASSLDSVILGPGVLTEDATTGITVSDPGSTRDSDVETPRELVADVIAEIINEDKVPPHSPLEFYTGDKPVSSIWES</sequence>
<accession>A0ABN4CCJ6</accession>
<dbReference type="Gene3D" id="3.40.50.720">
    <property type="entry name" value="NAD(P)-binding Rossmann-like Domain"/>
    <property type="match status" value="1"/>
</dbReference>
<dbReference type="EMBL" id="CP004350">
    <property type="protein sequence ID" value="AHI20041.1"/>
    <property type="molecule type" value="Genomic_DNA"/>
</dbReference>
<organism evidence="2 3">
    <name type="scientific">Corynebacterium casei LMG S-19264</name>
    <dbReference type="NCBI Taxonomy" id="1285583"/>
    <lineage>
        <taxon>Bacteria</taxon>
        <taxon>Bacillati</taxon>
        <taxon>Actinomycetota</taxon>
        <taxon>Actinomycetes</taxon>
        <taxon>Mycobacteriales</taxon>
        <taxon>Corynebacteriaceae</taxon>
        <taxon>Corynebacterium</taxon>
    </lineage>
</organism>
<dbReference type="InterPro" id="IPR016040">
    <property type="entry name" value="NAD(P)-bd_dom"/>
</dbReference>
<evidence type="ECO:0000313" key="3">
    <source>
        <dbReference type="Proteomes" id="UP000019226"/>
    </source>
</evidence>